<keyword evidence="1" id="KW-0732">Signal</keyword>
<dbReference type="AlphaFoldDB" id="A0A1Z5JYS9"/>
<protein>
    <submittedName>
        <fullName evidence="2">Uncharacterized protein</fullName>
    </submittedName>
</protein>
<comment type="caution">
    <text evidence="2">The sequence shown here is derived from an EMBL/GenBank/DDBJ whole genome shotgun (WGS) entry which is preliminary data.</text>
</comment>
<evidence type="ECO:0000256" key="1">
    <source>
        <dbReference type="SAM" id="SignalP"/>
    </source>
</evidence>
<proteinExistence type="predicted"/>
<evidence type="ECO:0000313" key="3">
    <source>
        <dbReference type="Proteomes" id="UP000198406"/>
    </source>
</evidence>
<feature type="signal peptide" evidence="1">
    <location>
        <begin position="1"/>
        <end position="18"/>
    </location>
</feature>
<feature type="chain" id="PRO_5013006805" evidence="1">
    <location>
        <begin position="19"/>
        <end position="83"/>
    </location>
</feature>
<reference evidence="2 3" key="1">
    <citation type="journal article" date="2015" name="Plant Cell">
        <title>Oil accumulation by the oleaginous diatom Fistulifera solaris as revealed by the genome and transcriptome.</title>
        <authorList>
            <person name="Tanaka T."/>
            <person name="Maeda Y."/>
            <person name="Veluchamy A."/>
            <person name="Tanaka M."/>
            <person name="Abida H."/>
            <person name="Marechal E."/>
            <person name="Bowler C."/>
            <person name="Muto M."/>
            <person name="Sunaga Y."/>
            <person name="Tanaka M."/>
            <person name="Yoshino T."/>
            <person name="Taniguchi T."/>
            <person name="Fukuda Y."/>
            <person name="Nemoto M."/>
            <person name="Matsumoto M."/>
            <person name="Wong P.S."/>
            <person name="Aburatani S."/>
            <person name="Fujibuchi W."/>
        </authorList>
    </citation>
    <scope>NUCLEOTIDE SEQUENCE [LARGE SCALE GENOMIC DNA]</scope>
    <source>
        <strain evidence="2 3">JPCC DA0580</strain>
    </source>
</reference>
<dbReference type="InParanoid" id="A0A1Z5JYS9"/>
<sequence length="83" mass="9066">MKTFNILLLFAVLGTSSASVKSDESIRMFQKSGYVETSTPGRIVSLSRRSIAFYSEAALPERLERGVLVGSAFVQKPKKSASH</sequence>
<dbReference type="Proteomes" id="UP000198406">
    <property type="component" value="Unassembled WGS sequence"/>
</dbReference>
<gene>
    <name evidence="2" type="ORF">FisN_8Hu129</name>
</gene>
<keyword evidence="3" id="KW-1185">Reference proteome</keyword>
<organism evidence="2 3">
    <name type="scientific">Fistulifera solaris</name>
    <name type="common">Oleaginous diatom</name>
    <dbReference type="NCBI Taxonomy" id="1519565"/>
    <lineage>
        <taxon>Eukaryota</taxon>
        <taxon>Sar</taxon>
        <taxon>Stramenopiles</taxon>
        <taxon>Ochrophyta</taxon>
        <taxon>Bacillariophyta</taxon>
        <taxon>Bacillariophyceae</taxon>
        <taxon>Bacillariophycidae</taxon>
        <taxon>Naviculales</taxon>
        <taxon>Naviculaceae</taxon>
        <taxon>Fistulifera</taxon>
    </lineage>
</organism>
<name>A0A1Z5JYS9_FISSO</name>
<accession>A0A1Z5JYS9</accession>
<dbReference type="EMBL" id="BDSP01000133">
    <property type="protein sequence ID" value="GAX18911.1"/>
    <property type="molecule type" value="Genomic_DNA"/>
</dbReference>
<evidence type="ECO:0000313" key="2">
    <source>
        <dbReference type="EMBL" id="GAX18911.1"/>
    </source>
</evidence>